<comment type="caution">
    <text evidence="2">The sequence shown here is derived from an EMBL/GenBank/DDBJ whole genome shotgun (WGS) entry which is preliminary data.</text>
</comment>
<name>A0AA36NG12_9DINO</name>
<protein>
    <submittedName>
        <fullName evidence="2">Uncharacterized protein</fullName>
    </submittedName>
</protein>
<proteinExistence type="predicted"/>
<feature type="compositionally biased region" description="Low complexity" evidence="1">
    <location>
        <begin position="164"/>
        <end position="176"/>
    </location>
</feature>
<keyword evidence="3" id="KW-1185">Reference proteome</keyword>
<feature type="compositionally biased region" description="Acidic residues" evidence="1">
    <location>
        <begin position="149"/>
        <end position="163"/>
    </location>
</feature>
<accession>A0AA36NG12</accession>
<reference evidence="2" key="1">
    <citation type="submission" date="2023-08" db="EMBL/GenBank/DDBJ databases">
        <authorList>
            <person name="Chen Y."/>
            <person name="Shah S."/>
            <person name="Dougan E. K."/>
            <person name="Thang M."/>
            <person name="Chan C."/>
        </authorList>
    </citation>
    <scope>NUCLEOTIDE SEQUENCE</scope>
</reference>
<gene>
    <name evidence="2" type="ORF">EVOR1521_LOCUS24027</name>
</gene>
<dbReference type="Proteomes" id="UP001178507">
    <property type="component" value="Unassembled WGS sequence"/>
</dbReference>
<organism evidence="2 3">
    <name type="scientific">Effrenium voratum</name>
    <dbReference type="NCBI Taxonomy" id="2562239"/>
    <lineage>
        <taxon>Eukaryota</taxon>
        <taxon>Sar</taxon>
        <taxon>Alveolata</taxon>
        <taxon>Dinophyceae</taxon>
        <taxon>Suessiales</taxon>
        <taxon>Symbiodiniaceae</taxon>
        <taxon>Effrenium</taxon>
    </lineage>
</organism>
<evidence type="ECO:0000313" key="2">
    <source>
        <dbReference type="EMBL" id="CAJ1400733.1"/>
    </source>
</evidence>
<feature type="region of interest" description="Disordered" evidence="1">
    <location>
        <begin position="126"/>
        <end position="176"/>
    </location>
</feature>
<evidence type="ECO:0000256" key="1">
    <source>
        <dbReference type="SAM" id="MobiDB-lite"/>
    </source>
</evidence>
<dbReference type="EMBL" id="CAUJNA010003382">
    <property type="protein sequence ID" value="CAJ1400733.1"/>
    <property type="molecule type" value="Genomic_DNA"/>
</dbReference>
<dbReference type="AlphaFoldDB" id="A0AA36NG12"/>
<evidence type="ECO:0000313" key="3">
    <source>
        <dbReference type="Proteomes" id="UP001178507"/>
    </source>
</evidence>
<sequence length="176" mass="18755">MGHSAESAAEAKAGAFEAIRRGNRREKREQLALEWEHVEVTFHEDLELTAVSSLVLGPDARFSAGCKPRLGAAEASAAWGTWRRLGRGVELTLGAEEAIGLEEMVVVYRCQRGCLVAERVDLPDGLAQAPLPEQPKEEAASGGGAPSEVYEDDFEEVASDESAEASPKSVSSSSVT</sequence>